<protein>
    <submittedName>
        <fullName evidence="11">Nucleotidyltransferase family protein</fullName>
    </submittedName>
</protein>
<feature type="domain" description="Polymerase nucleotidyl transferase" evidence="10">
    <location>
        <begin position="11"/>
        <end position="96"/>
    </location>
</feature>
<evidence type="ECO:0000256" key="2">
    <source>
        <dbReference type="ARBA" id="ARBA00022649"/>
    </source>
</evidence>
<evidence type="ECO:0000256" key="5">
    <source>
        <dbReference type="ARBA" id="ARBA00022723"/>
    </source>
</evidence>
<dbReference type="CDD" id="cd05403">
    <property type="entry name" value="NT_KNTase_like"/>
    <property type="match status" value="1"/>
</dbReference>
<keyword evidence="8" id="KW-0460">Magnesium</keyword>
<dbReference type="EMBL" id="FPKX01000053">
    <property type="protein sequence ID" value="SFZ98519.1"/>
    <property type="molecule type" value="Genomic_DNA"/>
</dbReference>
<keyword evidence="4" id="KW-0548">Nucleotidyltransferase</keyword>
<dbReference type="GO" id="GO:0046872">
    <property type="term" value="F:metal ion binding"/>
    <property type="evidence" value="ECO:0007669"/>
    <property type="project" value="UniProtKB-KW"/>
</dbReference>
<evidence type="ECO:0000256" key="6">
    <source>
        <dbReference type="ARBA" id="ARBA00022741"/>
    </source>
</evidence>
<comment type="similarity">
    <text evidence="9">Belongs to the MntA antitoxin family.</text>
</comment>
<dbReference type="PANTHER" id="PTHR33571:SF14">
    <property type="entry name" value="PROTEIN ADENYLYLTRANSFERASE MJ0435-RELATED"/>
    <property type="match status" value="1"/>
</dbReference>
<organism evidence="11">
    <name type="scientific">hydrothermal vent metagenome</name>
    <dbReference type="NCBI Taxonomy" id="652676"/>
    <lineage>
        <taxon>unclassified sequences</taxon>
        <taxon>metagenomes</taxon>
        <taxon>ecological metagenomes</taxon>
    </lineage>
</organism>
<dbReference type="InterPro" id="IPR052038">
    <property type="entry name" value="Type-VII_TA_antitoxin"/>
</dbReference>
<evidence type="ECO:0000256" key="4">
    <source>
        <dbReference type="ARBA" id="ARBA00022695"/>
    </source>
</evidence>
<evidence type="ECO:0000256" key="3">
    <source>
        <dbReference type="ARBA" id="ARBA00022679"/>
    </source>
</evidence>
<evidence type="ECO:0000256" key="9">
    <source>
        <dbReference type="ARBA" id="ARBA00038276"/>
    </source>
</evidence>
<evidence type="ECO:0000256" key="7">
    <source>
        <dbReference type="ARBA" id="ARBA00022840"/>
    </source>
</evidence>
<keyword evidence="7" id="KW-0067">ATP-binding</keyword>
<dbReference type="InterPro" id="IPR043519">
    <property type="entry name" value="NT_sf"/>
</dbReference>
<keyword evidence="3 11" id="KW-0808">Transferase</keyword>
<dbReference type="GO" id="GO:0005524">
    <property type="term" value="F:ATP binding"/>
    <property type="evidence" value="ECO:0007669"/>
    <property type="project" value="UniProtKB-KW"/>
</dbReference>
<accession>A0A1W1EEP6</accession>
<evidence type="ECO:0000256" key="8">
    <source>
        <dbReference type="ARBA" id="ARBA00022842"/>
    </source>
</evidence>
<keyword evidence="5" id="KW-0479">Metal-binding</keyword>
<dbReference type="Pfam" id="PF01909">
    <property type="entry name" value="NTP_transf_2"/>
    <property type="match status" value="1"/>
</dbReference>
<keyword evidence="2" id="KW-1277">Toxin-antitoxin system</keyword>
<dbReference type="Gene3D" id="3.30.460.10">
    <property type="entry name" value="Beta Polymerase, domain 2"/>
    <property type="match status" value="1"/>
</dbReference>
<keyword evidence="6" id="KW-0547">Nucleotide-binding</keyword>
<dbReference type="InterPro" id="IPR002934">
    <property type="entry name" value="Polymerase_NTP_transf_dom"/>
</dbReference>
<proteinExistence type="inferred from homology"/>
<comment type="cofactor">
    <cofactor evidence="1">
        <name>Mg(2+)</name>
        <dbReference type="ChEBI" id="CHEBI:18420"/>
    </cofactor>
</comment>
<reference evidence="11" key="1">
    <citation type="submission" date="2016-10" db="EMBL/GenBank/DDBJ databases">
        <authorList>
            <person name="de Groot N.N."/>
        </authorList>
    </citation>
    <scope>NUCLEOTIDE SEQUENCE</scope>
</reference>
<dbReference type="AlphaFoldDB" id="A0A1W1EEP6"/>
<dbReference type="PANTHER" id="PTHR33571">
    <property type="entry name" value="SSL8005 PROTEIN"/>
    <property type="match status" value="1"/>
</dbReference>
<sequence length="96" mass="11083">MTTNELLVTLDSLKDELKQKFGIEEMALFGSYARGEATEESDVDIAILQMHLKDAFAIIDAREYLMKVLNKNVDIGTFKSMKTFIRNRIKKDFIYV</sequence>
<name>A0A1W1EEP6_9ZZZZ</name>
<evidence type="ECO:0000259" key="10">
    <source>
        <dbReference type="Pfam" id="PF01909"/>
    </source>
</evidence>
<dbReference type="GO" id="GO:0016779">
    <property type="term" value="F:nucleotidyltransferase activity"/>
    <property type="evidence" value="ECO:0007669"/>
    <property type="project" value="UniProtKB-KW"/>
</dbReference>
<gene>
    <name evidence="11" type="ORF">MNB_SV-5-1251</name>
</gene>
<evidence type="ECO:0000313" key="11">
    <source>
        <dbReference type="EMBL" id="SFZ98519.1"/>
    </source>
</evidence>
<evidence type="ECO:0000256" key="1">
    <source>
        <dbReference type="ARBA" id="ARBA00001946"/>
    </source>
</evidence>
<dbReference type="SUPFAM" id="SSF81301">
    <property type="entry name" value="Nucleotidyltransferase"/>
    <property type="match status" value="1"/>
</dbReference>